<proteinExistence type="predicted"/>
<evidence type="ECO:0000313" key="2">
    <source>
        <dbReference type="EMBL" id="HJC38386.1"/>
    </source>
</evidence>
<dbReference type="Proteomes" id="UP000823894">
    <property type="component" value="Unassembled WGS sequence"/>
</dbReference>
<feature type="non-terminal residue" evidence="2">
    <location>
        <position position="1"/>
    </location>
</feature>
<dbReference type="SUPFAM" id="SSF74650">
    <property type="entry name" value="Galactose mutarotase-like"/>
    <property type="match status" value="1"/>
</dbReference>
<dbReference type="GO" id="GO:0005975">
    <property type="term" value="P:carbohydrate metabolic process"/>
    <property type="evidence" value="ECO:0007669"/>
    <property type="project" value="InterPro"/>
</dbReference>
<accession>A0A9D2SY41</accession>
<organism evidence="2 3">
    <name type="scientific">Candidatus Mediterraneibacter faecigallinarum</name>
    <dbReference type="NCBI Taxonomy" id="2838669"/>
    <lineage>
        <taxon>Bacteria</taxon>
        <taxon>Bacillati</taxon>
        <taxon>Bacillota</taxon>
        <taxon>Clostridia</taxon>
        <taxon>Lachnospirales</taxon>
        <taxon>Lachnospiraceae</taxon>
        <taxon>Mediterraneibacter</taxon>
    </lineage>
</organism>
<dbReference type="EMBL" id="DWWK01000069">
    <property type="protein sequence ID" value="HJC38386.1"/>
    <property type="molecule type" value="Genomic_DNA"/>
</dbReference>
<reference evidence="2" key="1">
    <citation type="journal article" date="2021" name="PeerJ">
        <title>Extensive microbial diversity within the chicken gut microbiome revealed by metagenomics and culture.</title>
        <authorList>
            <person name="Gilroy R."/>
            <person name="Ravi A."/>
            <person name="Getino M."/>
            <person name="Pursley I."/>
            <person name="Horton D.L."/>
            <person name="Alikhan N.F."/>
            <person name="Baker D."/>
            <person name="Gharbi K."/>
            <person name="Hall N."/>
            <person name="Watson M."/>
            <person name="Adriaenssens E.M."/>
            <person name="Foster-Nyarko E."/>
            <person name="Jarju S."/>
            <person name="Secka A."/>
            <person name="Antonio M."/>
            <person name="Oren A."/>
            <person name="Chaudhuri R.R."/>
            <person name="La Ragione R."/>
            <person name="Hildebrand F."/>
            <person name="Pallen M.J."/>
        </authorList>
    </citation>
    <scope>NUCLEOTIDE SEQUENCE</scope>
    <source>
        <strain evidence="2">ChiGjej1B1-1692</strain>
    </source>
</reference>
<name>A0A9D2SY41_9FIRM</name>
<dbReference type="Gene3D" id="2.60.40.1760">
    <property type="entry name" value="glycosyl hydrolase (family 31)"/>
    <property type="match status" value="1"/>
</dbReference>
<feature type="region of interest" description="Disordered" evidence="1">
    <location>
        <begin position="1"/>
        <end position="31"/>
    </location>
</feature>
<dbReference type="AlphaFoldDB" id="A0A9D2SY41"/>
<dbReference type="GO" id="GO:0003824">
    <property type="term" value="F:catalytic activity"/>
    <property type="evidence" value="ECO:0007669"/>
    <property type="project" value="InterPro"/>
</dbReference>
<gene>
    <name evidence="2" type="ORF">H9757_04905</name>
</gene>
<comment type="caution">
    <text evidence="2">The sequence shown here is derived from an EMBL/GenBank/DDBJ whole genome shotgun (WGS) entry which is preliminary data.</text>
</comment>
<evidence type="ECO:0000313" key="3">
    <source>
        <dbReference type="Proteomes" id="UP000823894"/>
    </source>
</evidence>
<reference evidence="2" key="2">
    <citation type="submission" date="2021-04" db="EMBL/GenBank/DDBJ databases">
        <authorList>
            <person name="Gilroy R."/>
        </authorList>
    </citation>
    <scope>NUCLEOTIDE SEQUENCE</scope>
    <source>
        <strain evidence="2">ChiGjej1B1-1692</strain>
    </source>
</reference>
<dbReference type="InterPro" id="IPR011013">
    <property type="entry name" value="Gal_mutarotase_sf_dom"/>
</dbReference>
<evidence type="ECO:0000256" key="1">
    <source>
        <dbReference type="SAM" id="MobiDB-lite"/>
    </source>
</evidence>
<protein>
    <submittedName>
        <fullName evidence="2">DUF4968 domain-containing protein</fullName>
    </submittedName>
</protein>
<dbReference type="GO" id="GO:0030246">
    <property type="term" value="F:carbohydrate binding"/>
    <property type="evidence" value="ECO:0007669"/>
    <property type="project" value="InterPro"/>
</dbReference>
<sequence length="261" mass="29738">HEIPGSARRSRKDLPVNPSPHPFGSIPAGSILLPKSESGSADFSIRDIKRTQTRLDLISRGGFLRLTPVHDAVIRVRFVSGKTPDTSYGWWNCRPAGPISWTARAGKSLVELSTARIRIQADRRSGAIRFFDENGRRLLSEQTSLPRQIETGKTIRTWEYFDWQKSEKLSAKGILAEDLESMDHKARYISFGGIRLRMPLLISQYGYGIAIAAEETVMCCNIPMYGTYLYTEGPGQIDYYFIRGENYREILRLYQLIQEMR</sequence>